<keyword evidence="4 6" id="KW-1133">Transmembrane helix</keyword>
<feature type="transmembrane region" description="Helical" evidence="6">
    <location>
        <begin position="232"/>
        <end position="256"/>
    </location>
</feature>
<dbReference type="Proteomes" id="UP000826195">
    <property type="component" value="Unassembled WGS sequence"/>
</dbReference>
<evidence type="ECO:0000256" key="1">
    <source>
        <dbReference type="ARBA" id="ARBA00004651"/>
    </source>
</evidence>
<dbReference type="GO" id="GO:0050909">
    <property type="term" value="P:sensory perception of taste"/>
    <property type="evidence" value="ECO:0007669"/>
    <property type="project" value="InterPro"/>
</dbReference>
<keyword evidence="6" id="KW-0675">Receptor</keyword>
<evidence type="ECO:0000313" key="8">
    <source>
        <dbReference type="Proteomes" id="UP000826195"/>
    </source>
</evidence>
<organism evidence="7 8">
    <name type="scientific">Cotesia glomerata</name>
    <name type="common">Lepidopteran parasitic wasp</name>
    <name type="synonym">Apanteles glomeratus</name>
    <dbReference type="NCBI Taxonomy" id="32391"/>
    <lineage>
        <taxon>Eukaryota</taxon>
        <taxon>Metazoa</taxon>
        <taxon>Ecdysozoa</taxon>
        <taxon>Arthropoda</taxon>
        <taxon>Hexapoda</taxon>
        <taxon>Insecta</taxon>
        <taxon>Pterygota</taxon>
        <taxon>Neoptera</taxon>
        <taxon>Endopterygota</taxon>
        <taxon>Hymenoptera</taxon>
        <taxon>Apocrita</taxon>
        <taxon>Ichneumonoidea</taxon>
        <taxon>Braconidae</taxon>
        <taxon>Microgastrinae</taxon>
        <taxon>Cotesia</taxon>
    </lineage>
</organism>
<comment type="similarity">
    <text evidence="6">Belongs to the insect chemoreceptor superfamily. Gustatory receptor (GR) family.</text>
</comment>
<evidence type="ECO:0000256" key="3">
    <source>
        <dbReference type="ARBA" id="ARBA00022692"/>
    </source>
</evidence>
<comment type="caution">
    <text evidence="7">The sequence shown here is derived from an EMBL/GenBank/DDBJ whole genome shotgun (WGS) entry which is preliminary data.</text>
</comment>
<keyword evidence="2 6" id="KW-1003">Cell membrane</keyword>
<feature type="transmembrane region" description="Helical" evidence="6">
    <location>
        <begin position="70"/>
        <end position="91"/>
    </location>
</feature>
<comment type="function">
    <text evidence="6">Gustatory receptor which mediates acceptance or avoidance behavior, depending on its substrates.</text>
</comment>
<dbReference type="GO" id="GO:0007165">
    <property type="term" value="P:signal transduction"/>
    <property type="evidence" value="ECO:0007669"/>
    <property type="project" value="UniProtKB-KW"/>
</dbReference>
<dbReference type="AlphaFoldDB" id="A0AAV7IR75"/>
<keyword evidence="8" id="KW-1185">Reference proteome</keyword>
<proteinExistence type="inferred from homology"/>
<comment type="caution">
    <text evidence="6">Lacks conserved residue(s) required for the propagation of feature annotation.</text>
</comment>
<accession>A0AAV7IR75</accession>
<evidence type="ECO:0000256" key="4">
    <source>
        <dbReference type="ARBA" id="ARBA00022989"/>
    </source>
</evidence>
<reference evidence="7 8" key="1">
    <citation type="journal article" date="2021" name="J. Hered.">
        <title>A chromosome-level genome assembly of the parasitoid wasp, Cotesia glomerata (Hymenoptera: Braconidae).</title>
        <authorList>
            <person name="Pinto B.J."/>
            <person name="Weis J.J."/>
            <person name="Gamble T."/>
            <person name="Ode P.J."/>
            <person name="Paul R."/>
            <person name="Zaspel J.M."/>
        </authorList>
    </citation>
    <scope>NUCLEOTIDE SEQUENCE [LARGE SCALE GENOMIC DNA]</scope>
    <source>
        <strain evidence="7">CgM1</strain>
    </source>
</reference>
<dbReference type="GO" id="GO:0005886">
    <property type="term" value="C:plasma membrane"/>
    <property type="evidence" value="ECO:0007669"/>
    <property type="project" value="UniProtKB-SubCell"/>
</dbReference>
<evidence type="ECO:0000313" key="7">
    <source>
        <dbReference type="EMBL" id="KAH0555170.1"/>
    </source>
</evidence>
<evidence type="ECO:0000256" key="6">
    <source>
        <dbReference type="RuleBase" id="RU363108"/>
    </source>
</evidence>
<keyword evidence="6" id="KW-0807">Transducer</keyword>
<dbReference type="EMBL" id="JAHXZJ010001119">
    <property type="protein sequence ID" value="KAH0555170.1"/>
    <property type="molecule type" value="Genomic_DNA"/>
</dbReference>
<dbReference type="InterPro" id="IPR013604">
    <property type="entry name" value="7TM_chemorcpt"/>
</dbReference>
<feature type="transmembrane region" description="Helical" evidence="6">
    <location>
        <begin position="125"/>
        <end position="148"/>
    </location>
</feature>
<sequence length="347" mass="40734">MIIGRVLEVILFCHHIGDLTISYIGEERISVLSKYLIKKIKIGTIVESFQTYKKYLNSEFPVRSDLSPEFLLVKALLGLISLIYFWTAICLKQESALRIYHKLIEVDKLTSQDLKHATYNSLKKIVIIYCSINLFLWISIMISDMLALDSLFKSTWLIMGLPRFIESWFMIQYGLMANLQKNRFKEVNNSFRNLAGNFMVSVLDEKIILEDFRRFKHLYNQLYEMTIEISSYFSFLTFIIITYFCGTIVYTTYYLFSPFIHDIKNYTYFFTINSTLYLCMEMFPIVVLCVNISALTNEIPGINTVIYNIMDRCMDNTEVLLEMELVDTMVYKLMNRSVDCNELLAQV</sequence>
<comment type="subcellular location">
    <subcellularLocation>
        <location evidence="1 6">Cell membrane</location>
        <topology evidence="1 6">Multi-pass membrane protein</topology>
    </subcellularLocation>
</comment>
<dbReference type="Pfam" id="PF08395">
    <property type="entry name" value="7tm_7"/>
    <property type="match status" value="1"/>
</dbReference>
<gene>
    <name evidence="7" type="ORF">KQX54_015763</name>
</gene>
<feature type="transmembrane region" description="Helical" evidence="6">
    <location>
        <begin position="268"/>
        <end position="290"/>
    </location>
</feature>
<feature type="transmembrane region" description="Helical" evidence="6">
    <location>
        <begin position="154"/>
        <end position="175"/>
    </location>
</feature>
<protein>
    <recommendedName>
        <fullName evidence="6">Gustatory receptor</fullName>
    </recommendedName>
</protein>
<evidence type="ECO:0000256" key="2">
    <source>
        <dbReference type="ARBA" id="ARBA00022475"/>
    </source>
</evidence>
<keyword evidence="5 6" id="KW-0472">Membrane</keyword>
<evidence type="ECO:0000256" key="5">
    <source>
        <dbReference type="ARBA" id="ARBA00023136"/>
    </source>
</evidence>
<keyword evidence="3 6" id="KW-0812">Transmembrane</keyword>
<name>A0AAV7IR75_COTGL</name>